<dbReference type="eggNOG" id="KOG1947">
    <property type="taxonomic scope" value="Eukaryota"/>
</dbReference>
<dbReference type="GO" id="GO:0005829">
    <property type="term" value="C:cytosol"/>
    <property type="evidence" value="ECO:0007669"/>
    <property type="project" value="TreeGrafter"/>
</dbReference>
<dbReference type="GO" id="GO:0031267">
    <property type="term" value="F:small GTPase binding"/>
    <property type="evidence" value="ECO:0007669"/>
    <property type="project" value="TreeGrafter"/>
</dbReference>
<evidence type="ECO:0000313" key="6">
    <source>
        <dbReference type="Proteomes" id="UP000006671"/>
    </source>
</evidence>
<dbReference type="AlphaFoldDB" id="D2VC73"/>
<proteinExistence type="predicted"/>
<keyword evidence="1" id="KW-0343">GTPase activation</keyword>
<dbReference type="KEGG" id="ngr:NAEGRDRAFT_79402"/>
<dbReference type="InterPro" id="IPR006553">
    <property type="entry name" value="Leu-rich_rpt_Cys-con_subtyp"/>
</dbReference>
<sequence length="646" mass="70830">MRKSVMFFGSKLNRNEADEQYLPYTNHRHSKMFGTITSSTVNNQNNSLNFTLPRIINIDMKDPLKCFEFINNCEKGAFNVHAIEFSHVQYLLQQLVCSNSIYSELPIFHIKKQDRVSLDLSVSVSPSTPISTSRRETVSGSGGYLTPNSPNFDDNSSSSSLGSTFTNPSIPNKDLPSISTGLNERKVSGFGKLKKIFQKVSPSTPSSPKKKRAKVLKNLFDSMPNLTKLTMTESFANEMEADSFEGYSFGHLCEYLTSSAVTSLTGLTSLEMVSSHRSIGSKGCKYLANGKLKCLTSLDVSLESLNETNNNGIKSNGCKYLANGNLNHLIQLNLSGNRIYSKGCQYLSNGGLLTLTHLNLSCCALDFDACQYLGNGNLKNLVQLNLSKNMLIGSGIQFIFNGNMPNLTWLSLESCEVRPSDCAFIGNADVSSLVYLNISNNPISDEGCKNLAKAQFLSLQDLYLRDCQIGSSGFAELTANGIGKLTKLYVDNNNIGDEGCLNISSLPFLNLLSVSNNNLGSKGCRCISLLPQLQHLTISRNNVGSSGCLYLNALSKLEYLDLVGNDIRDAGCEILCNGSLTNVRVFLLNQNLIGLEGVKFLLNADFPKLEEIHLQDAKDGSIHANTIERQPLVELYTSHKSKVILK</sequence>
<accession>D2VC73</accession>
<protein>
    <submittedName>
        <fullName evidence="5">Leucine rich repeat domain-containing protein</fullName>
    </submittedName>
</protein>
<organism evidence="6">
    <name type="scientific">Naegleria gruberi</name>
    <name type="common">Amoeba</name>
    <dbReference type="NCBI Taxonomy" id="5762"/>
    <lineage>
        <taxon>Eukaryota</taxon>
        <taxon>Discoba</taxon>
        <taxon>Heterolobosea</taxon>
        <taxon>Tetramitia</taxon>
        <taxon>Eutetramitia</taxon>
        <taxon>Vahlkampfiidae</taxon>
        <taxon>Naegleria</taxon>
    </lineage>
</organism>
<dbReference type="GeneID" id="8857224"/>
<dbReference type="SMART" id="SM00367">
    <property type="entry name" value="LRR_CC"/>
    <property type="match status" value="4"/>
</dbReference>
<dbReference type="GO" id="GO:0005096">
    <property type="term" value="F:GTPase activator activity"/>
    <property type="evidence" value="ECO:0007669"/>
    <property type="project" value="UniProtKB-KW"/>
</dbReference>
<dbReference type="OrthoDB" id="120976at2759"/>
<evidence type="ECO:0000256" key="2">
    <source>
        <dbReference type="ARBA" id="ARBA00022614"/>
    </source>
</evidence>
<feature type="compositionally biased region" description="Low complexity" evidence="4">
    <location>
        <begin position="123"/>
        <end position="132"/>
    </location>
</feature>
<dbReference type="InParanoid" id="D2VC73"/>
<feature type="region of interest" description="Disordered" evidence="4">
    <location>
        <begin position="123"/>
        <end position="181"/>
    </location>
</feature>
<dbReference type="Gene3D" id="3.80.10.10">
    <property type="entry name" value="Ribonuclease Inhibitor"/>
    <property type="match status" value="3"/>
</dbReference>
<feature type="compositionally biased region" description="Low complexity" evidence="4">
    <location>
        <begin position="146"/>
        <end position="169"/>
    </location>
</feature>
<dbReference type="VEuPathDB" id="AmoebaDB:NAEGRDRAFT_79402"/>
<dbReference type="GO" id="GO:0005634">
    <property type="term" value="C:nucleus"/>
    <property type="evidence" value="ECO:0007669"/>
    <property type="project" value="TreeGrafter"/>
</dbReference>
<keyword evidence="3" id="KW-0677">Repeat</keyword>
<dbReference type="GO" id="GO:0006913">
    <property type="term" value="P:nucleocytoplasmic transport"/>
    <property type="evidence" value="ECO:0007669"/>
    <property type="project" value="TreeGrafter"/>
</dbReference>
<dbReference type="SMART" id="SM00368">
    <property type="entry name" value="LRR_RI"/>
    <property type="match status" value="3"/>
</dbReference>
<keyword evidence="6" id="KW-1185">Reference proteome</keyword>
<dbReference type="GO" id="GO:0048471">
    <property type="term" value="C:perinuclear region of cytoplasm"/>
    <property type="evidence" value="ECO:0007669"/>
    <property type="project" value="TreeGrafter"/>
</dbReference>
<dbReference type="InterPro" id="IPR027038">
    <property type="entry name" value="RanGap"/>
</dbReference>
<evidence type="ECO:0000256" key="3">
    <source>
        <dbReference type="ARBA" id="ARBA00022737"/>
    </source>
</evidence>
<reference evidence="5 6" key="1">
    <citation type="journal article" date="2010" name="Cell">
        <title>The genome of Naegleria gruberi illuminates early eukaryotic versatility.</title>
        <authorList>
            <person name="Fritz-Laylin L.K."/>
            <person name="Prochnik S.E."/>
            <person name="Ginger M.L."/>
            <person name="Dacks J.B."/>
            <person name="Carpenter M.L."/>
            <person name="Field M.C."/>
            <person name="Kuo A."/>
            <person name="Paredez A."/>
            <person name="Chapman J."/>
            <person name="Pham J."/>
            <person name="Shu S."/>
            <person name="Neupane R."/>
            <person name="Cipriano M."/>
            <person name="Mancuso J."/>
            <person name="Tu H."/>
            <person name="Salamov A."/>
            <person name="Lindquist E."/>
            <person name="Shapiro H."/>
            <person name="Lucas S."/>
            <person name="Grigoriev I.V."/>
            <person name="Cande W.Z."/>
            <person name="Fulton C."/>
            <person name="Rokhsar D.S."/>
            <person name="Dawson S.C."/>
        </authorList>
    </citation>
    <scope>NUCLEOTIDE SEQUENCE [LARGE SCALE GENOMIC DNA]</scope>
    <source>
        <strain evidence="5 6">NEG-M</strain>
    </source>
</reference>
<dbReference type="EMBL" id="GG738862">
    <property type="protein sequence ID" value="EFC45698.1"/>
    <property type="molecule type" value="Genomic_DNA"/>
</dbReference>
<dbReference type="SUPFAM" id="SSF52047">
    <property type="entry name" value="RNI-like"/>
    <property type="match status" value="2"/>
</dbReference>
<dbReference type="InterPro" id="IPR001611">
    <property type="entry name" value="Leu-rich_rpt"/>
</dbReference>
<evidence type="ECO:0000256" key="4">
    <source>
        <dbReference type="SAM" id="MobiDB-lite"/>
    </source>
</evidence>
<dbReference type="PANTHER" id="PTHR24113:SF12">
    <property type="entry name" value="RAN GTPASE-ACTIVATING PROTEIN 1"/>
    <property type="match status" value="1"/>
</dbReference>
<dbReference type="RefSeq" id="XP_002678442.1">
    <property type="nucleotide sequence ID" value="XM_002678396.1"/>
</dbReference>
<gene>
    <name evidence="5" type="ORF">NAEGRDRAFT_79402</name>
</gene>
<dbReference type="Proteomes" id="UP000006671">
    <property type="component" value="Unassembled WGS sequence"/>
</dbReference>
<evidence type="ECO:0000313" key="5">
    <source>
        <dbReference type="EMBL" id="EFC45698.1"/>
    </source>
</evidence>
<dbReference type="PANTHER" id="PTHR24113">
    <property type="entry name" value="RAN GTPASE-ACTIVATING PROTEIN 1"/>
    <property type="match status" value="1"/>
</dbReference>
<keyword evidence="2" id="KW-0433">Leucine-rich repeat</keyword>
<evidence type="ECO:0000256" key="1">
    <source>
        <dbReference type="ARBA" id="ARBA00022468"/>
    </source>
</evidence>
<name>D2VC73_NAEGR</name>
<dbReference type="InterPro" id="IPR032675">
    <property type="entry name" value="LRR_dom_sf"/>
</dbReference>
<dbReference type="OMA" id="CKYLANG"/>
<dbReference type="Pfam" id="PF13516">
    <property type="entry name" value="LRR_6"/>
    <property type="match status" value="6"/>
</dbReference>